<dbReference type="Proteomes" id="UP000655759">
    <property type="component" value="Unassembled WGS sequence"/>
</dbReference>
<dbReference type="GO" id="GO:0048034">
    <property type="term" value="P:heme O biosynthetic process"/>
    <property type="evidence" value="ECO:0007669"/>
    <property type="project" value="UniProtKB-UniRule"/>
</dbReference>
<comment type="similarity">
    <text evidence="11">Belongs to the UbiA prenyltransferase family. Protoheme IX farnesyltransferase subfamily.</text>
</comment>
<evidence type="ECO:0000256" key="8">
    <source>
        <dbReference type="ARBA" id="ARBA00023133"/>
    </source>
</evidence>
<evidence type="ECO:0000256" key="11">
    <source>
        <dbReference type="HAMAP-Rule" id="MF_00154"/>
    </source>
</evidence>
<evidence type="ECO:0000256" key="10">
    <source>
        <dbReference type="ARBA" id="ARBA00047690"/>
    </source>
</evidence>
<dbReference type="NCBIfam" id="TIGR01473">
    <property type="entry name" value="cyoE_ctaB"/>
    <property type="match status" value="1"/>
</dbReference>
<feature type="transmembrane region" description="Helical" evidence="11">
    <location>
        <begin position="21"/>
        <end position="41"/>
    </location>
</feature>
<dbReference type="UniPathway" id="UPA00834">
    <property type="reaction ID" value="UER00712"/>
</dbReference>
<proteinExistence type="inferred from homology"/>
<keyword evidence="9 11" id="KW-0472">Membrane</keyword>
<evidence type="ECO:0000256" key="6">
    <source>
        <dbReference type="ARBA" id="ARBA00022692"/>
    </source>
</evidence>
<gene>
    <name evidence="11 12" type="primary">ctaB</name>
    <name evidence="12" type="ORF">NUZ5A_50106</name>
</gene>
<dbReference type="AlphaFoldDB" id="A0A812EW18"/>
<dbReference type="CDD" id="cd13957">
    <property type="entry name" value="PT_UbiA_Cox10"/>
    <property type="match status" value="1"/>
</dbReference>
<organism evidence="12 13">
    <name type="scientific">Candidatus Nitrosotenuis uzonensis</name>
    <dbReference type="NCBI Taxonomy" id="1407055"/>
    <lineage>
        <taxon>Archaea</taxon>
        <taxon>Nitrososphaerota</taxon>
        <taxon>Candidatus Nitrosotenuis</taxon>
    </lineage>
</organism>
<evidence type="ECO:0000313" key="12">
    <source>
        <dbReference type="EMBL" id="CAE6493023.1"/>
    </source>
</evidence>
<evidence type="ECO:0000256" key="9">
    <source>
        <dbReference type="ARBA" id="ARBA00023136"/>
    </source>
</evidence>
<accession>A0A812EW18</accession>
<dbReference type="Gene3D" id="1.10.357.140">
    <property type="entry name" value="UbiA prenyltransferase"/>
    <property type="match status" value="1"/>
</dbReference>
<evidence type="ECO:0000256" key="2">
    <source>
        <dbReference type="ARBA" id="ARBA00004651"/>
    </source>
</evidence>
<dbReference type="InterPro" id="IPR044878">
    <property type="entry name" value="UbiA_sf"/>
</dbReference>
<evidence type="ECO:0000256" key="1">
    <source>
        <dbReference type="ARBA" id="ARBA00004019"/>
    </source>
</evidence>
<comment type="subcellular location">
    <subcellularLocation>
        <location evidence="2 11">Cell membrane</location>
        <topology evidence="2 11">Multi-pass membrane protein</topology>
    </subcellularLocation>
</comment>
<dbReference type="InterPro" id="IPR000537">
    <property type="entry name" value="UbiA_prenyltransferase"/>
</dbReference>
<evidence type="ECO:0000256" key="5">
    <source>
        <dbReference type="ARBA" id="ARBA00022679"/>
    </source>
</evidence>
<name>A0A812EW18_9ARCH</name>
<keyword evidence="5 11" id="KW-0808">Transferase</keyword>
<feature type="transmembrane region" description="Helical" evidence="11">
    <location>
        <begin position="155"/>
        <end position="175"/>
    </location>
</feature>
<feature type="transmembrane region" description="Helical" evidence="11">
    <location>
        <begin position="225"/>
        <end position="246"/>
    </location>
</feature>
<comment type="similarity">
    <text evidence="4">In the C-terminal section; belongs to the UbiA prenyltransferase family. Protoheme IX farnesyltransferase subfamily.</text>
</comment>
<evidence type="ECO:0000313" key="13">
    <source>
        <dbReference type="Proteomes" id="UP000655759"/>
    </source>
</evidence>
<keyword evidence="11" id="KW-1003">Cell membrane</keyword>
<dbReference type="EMBL" id="CAJNAQ010000005">
    <property type="protein sequence ID" value="CAE6493023.1"/>
    <property type="molecule type" value="Genomic_DNA"/>
</dbReference>
<dbReference type="GO" id="GO:0008495">
    <property type="term" value="F:protoheme IX farnesyltransferase activity"/>
    <property type="evidence" value="ECO:0007669"/>
    <property type="project" value="UniProtKB-UniRule"/>
</dbReference>
<comment type="function">
    <text evidence="1 11">Converts heme B (protoheme IX) to heme O by substitution of the vinyl group on carbon 2 of heme B porphyrin ring with a hydroxyethyl farnesyl side group.</text>
</comment>
<feature type="transmembrane region" description="Helical" evidence="11">
    <location>
        <begin position="286"/>
        <end position="306"/>
    </location>
</feature>
<dbReference type="PANTHER" id="PTHR43448:SF2">
    <property type="entry name" value="PROTOHEME IX FARNESYLTRANSFERASE, MITOCHONDRIAL"/>
    <property type="match status" value="1"/>
</dbReference>
<dbReference type="GO" id="GO:0005886">
    <property type="term" value="C:plasma membrane"/>
    <property type="evidence" value="ECO:0007669"/>
    <property type="project" value="UniProtKB-SubCell"/>
</dbReference>
<evidence type="ECO:0000256" key="7">
    <source>
        <dbReference type="ARBA" id="ARBA00022989"/>
    </source>
</evidence>
<dbReference type="PANTHER" id="PTHR43448">
    <property type="entry name" value="PROTOHEME IX FARNESYLTRANSFERASE, MITOCHONDRIAL"/>
    <property type="match status" value="1"/>
</dbReference>
<dbReference type="HAMAP" id="MF_00154">
    <property type="entry name" value="CyoE_CtaB"/>
    <property type="match status" value="1"/>
</dbReference>
<evidence type="ECO:0000256" key="4">
    <source>
        <dbReference type="ARBA" id="ARBA00010223"/>
    </source>
</evidence>
<dbReference type="InterPro" id="IPR006369">
    <property type="entry name" value="Protohaem_IX_farnesylTrfase"/>
</dbReference>
<comment type="caution">
    <text evidence="12">The sequence shown here is derived from an EMBL/GenBank/DDBJ whole genome shotgun (WGS) entry which is preliminary data.</text>
</comment>
<protein>
    <recommendedName>
        <fullName evidence="11">Protoheme IX farnesyltransferase</fullName>
        <ecNumber evidence="11">2.5.1.141</ecNumber>
    </recommendedName>
    <alternativeName>
        <fullName evidence="11">Heme B farnesyltransferase</fullName>
    </alternativeName>
    <alternativeName>
        <fullName evidence="11">Heme O synthase</fullName>
    </alternativeName>
</protein>
<feature type="transmembrane region" description="Helical" evidence="11">
    <location>
        <begin position="101"/>
        <end position="120"/>
    </location>
</feature>
<feature type="transmembrane region" description="Helical" evidence="11">
    <location>
        <begin position="47"/>
        <end position="67"/>
    </location>
</feature>
<keyword evidence="6 11" id="KW-0812">Transmembrane</keyword>
<keyword evidence="8 11" id="KW-0350">Heme biosynthesis</keyword>
<sequence length="311" mass="34165">MMQKAESSSKIKTYYELTKPKIWYLLVFTAFGAAIVASKIYSVEVSPLTWVLMLFGVAAGSASANTLTNYHDRDIDAIMERTKGRPIPSGRISPPERARDFGLVLAGISLACAFAISYTAGFWNGIWAGTFMAFGLINNVLVYSHALKRRSRANIILGGLCGGSPPMIGYAAVTLQGLWDLGLVMAGLVFIWIPMHIWALTLHFKDDYNKVNVPMLTAVQSEKTSVRVIAISTLVMVLFSVVPFFLSTESGEPVMREVYLYTAIASGALMLALSFWVIAKPSEKASWMLFKFSSPYLAVLFIALMVDSALR</sequence>
<dbReference type="EC" id="2.5.1.141" evidence="11"/>
<comment type="pathway">
    <text evidence="3 11">Porphyrin-containing compound metabolism; heme O biosynthesis; heme O from protoheme: step 1/1.</text>
</comment>
<dbReference type="Pfam" id="PF01040">
    <property type="entry name" value="UbiA"/>
    <property type="match status" value="1"/>
</dbReference>
<evidence type="ECO:0000256" key="3">
    <source>
        <dbReference type="ARBA" id="ARBA00004919"/>
    </source>
</evidence>
<comment type="catalytic activity">
    <reaction evidence="10 11">
        <text>heme b + (2E,6E)-farnesyl diphosphate + H2O = Fe(II)-heme o + diphosphate</text>
        <dbReference type="Rhea" id="RHEA:28070"/>
        <dbReference type="ChEBI" id="CHEBI:15377"/>
        <dbReference type="ChEBI" id="CHEBI:33019"/>
        <dbReference type="ChEBI" id="CHEBI:60344"/>
        <dbReference type="ChEBI" id="CHEBI:60530"/>
        <dbReference type="ChEBI" id="CHEBI:175763"/>
        <dbReference type="EC" id="2.5.1.141"/>
    </reaction>
</comment>
<feature type="transmembrane region" description="Helical" evidence="11">
    <location>
        <begin position="181"/>
        <end position="204"/>
    </location>
</feature>
<feature type="transmembrane region" description="Helical" evidence="11">
    <location>
        <begin position="258"/>
        <end position="279"/>
    </location>
</feature>
<reference evidence="12" key="1">
    <citation type="submission" date="2021-02" db="EMBL/GenBank/DDBJ databases">
        <authorList>
            <person name="Han P."/>
        </authorList>
    </citation>
    <scope>NUCLEOTIDE SEQUENCE</scope>
    <source>
        <strain evidence="12">Candidatus Nitrosotenuis uzonensis 5A</strain>
    </source>
</reference>
<feature type="transmembrane region" description="Helical" evidence="11">
    <location>
        <begin position="126"/>
        <end position="143"/>
    </location>
</feature>
<keyword evidence="7 11" id="KW-1133">Transmembrane helix</keyword>
<dbReference type="NCBIfam" id="NF003349">
    <property type="entry name" value="PRK04375.1-2"/>
    <property type="match status" value="1"/>
</dbReference>
<comment type="miscellaneous">
    <text evidence="11">Carbon 2 of the heme B porphyrin ring is defined according to the Fischer nomenclature.</text>
</comment>